<protein>
    <submittedName>
        <fullName evidence="2">Uncharacterized protein</fullName>
    </submittedName>
</protein>
<keyword evidence="3" id="KW-1185">Reference proteome</keyword>
<evidence type="ECO:0000313" key="3">
    <source>
        <dbReference type="Proteomes" id="UP000076761"/>
    </source>
</evidence>
<keyword evidence="1" id="KW-0732">Signal</keyword>
<reference evidence="2 3" key="1">
    <citation type="journal article" date="2016" name="Mol. Biol. Evol.">
        <title>Comparative Genomics of Early-Diverging Mushroom-Forming Fungi Provides Insights into the Origins of Lignocellulose Decay Capabilities.</title>
        <authorList>
            <person name="Nagy L.G."/>
            <person name="Riley R."/>
            <person name="Tritt A."/>
            <person name="Adam C."/>
            <person name="Daum C."/>
            <person name="Floudas D."/>
            <person name="Sun H."/>
            <person name="Yadav J.S."/>
            <person name="Pangilinan J."/>
            <person name="Larsson K.H."/>
            <person name="Matsuura K."/>
            <person name="Barry K."/>
            <person name="Labutti K."/>
            <person name="Kuo R."/>
            <person name="Ohm R.A."/>
            <person name="Bhattacharya S.S."/>
            <person name="Shirouzu T."/>
            <person name="Yoshinaga Y."/>
            <person name="Martin F.M."/>
            <person name="Grigoriev I.V."/>
            <person name="Hibbett D.S."/>
        </authorList>
    </citation>
    <scope>NUCLEOTIDE SEQUENCE [LARGE SCALE GENOMIC DNA]</scope>
    <source>
        <strain evidence="2 3">HHB14362 ss-1</strain>
    </source>
</reference>
<name>A0A165QH38_9AGAM</name>
<dbReference type="EMBL" id="KV425596">
    <property type="protein sequence ID" value="KZT22423.1"/>
    <property type="molecule type" value="Genomic_DNA"/>
</dbReference>
<feature type="signal peptide" evidence="1">
    <location>
        <begin position="1"/>
        <end position="19"/>
    </location>
</feature>
<dbReference type="Proteomes" id="UP000076761">
    <property type="component" value="Unassembled WGS sequence"/>
</dbReference>
<gene>
    <name evidence="2" type="ORF">NEOLEDRAFT_1138122</name>
</gene>
<organism evidence="2 3">
    <name type="scientific">Neolentinus lepideus HHB14362 ss-1</name>
    <dbReference type="NCBI Taxonomy" id="1314782"/>
    <lineage>
        <taxon>Eukaryota</taxon>
        <taxon>Fungi</taxon>
        <taxon>Dikarya</taxon>
        <taxon>Basidiomycota</taxon>
        <taxon>Agaricomycotina</taxon>
        <taxon>Agaricomycetes</taxon>
        <taxon>Gloeophyllales</taxon>
        <taxon>Gloeophyllaceae</taxon>
        <taxon>Neolentinus</taxon>
    </lineage>
</organism>
<dbReference type="InParanoid" id="A0A165QH38"/>
<evidence type="ECO:0000256" key="1">
    <source>
        <dbReference type="SAM" id="SignalP"/>
    </source>
</evidence>
<dbReference type="AlphaFoldDB" id="A0A165QH38"/>
<accession>A0A165QH38</accession>
<sequence>MKAFFYVAALIFGALGAASVPLEARGLAKCYALCGPPRIACAPCVCVDAGEQCPSTTA</sequence>
<feature type="chain" id="PRO_5007865132" evidence="1">
    <location>
        <begin position="20"/>
        <end position="58"/>
    </location>
</feature>
<evidence type="ECO:0000313" key="2">
    <source>
        <dbReference type="EMBL" id="KZT22423.1"/>
    </source>
</evidence>
<proteinExistence type="predicted"/>